<dbReference type="AlphaFoldDB" id="A0A2X0IPP7"/>
<evidence type="ECO:0000256" key="1">
    <source>
        <dbReference type="SAM" id="MobiDB-lite"/>
    </source>
</evidence>
<feature type="region of interest" description="Disordered" evidence="1">
    <location>
        <begin position="44"/>
        <end position="66"/>
    </location>
</feature>
<dbReference type="EMBL" id="QKYN01000010">
    <property type="protein sequence ID" value="RAG87164.1"/>
    <property type="molecule type" value="Genomic_DNA"/>
</dbReference>
<comment type="caution">
    <text evidence="2">The sequence shown here is derived from an EMBL/GenBank/DDBJ whole genome shotgun (WGS) entry which is preliminary data.</text>
</comment>
<dbReference type="OrthoDB" id="4325844at2"/>
<proteinExistence type="predicted"/>
<protein>
    <submittedName>
        <fullName evidence="2">Uncharacterized protein</fullName>
    </submittedName>
</protein>
<reference evidence="2 3" key="1">
    <citation type="submission" date="2018-06" db="EMBL/GenBank/DDBJ databases">
        <title>Streptacidiphilus pinicola sp. nov., isolated from pine grove soil.</title>
        <authorList>
            <person name="Roh S.G."/>
            <person name="Park S."/>
            <person name="Kim M.-K."/>
            <person name="Yun B.-R."/>
            <person name="Park J."/>
            <person name="Kim M.J."/>
            <person name="Kim Y.S."/>
            <person name="Kim S.B."/>
        </authorList>
    </citation>
    <scope>NUCLEOTIDE SEQUENCE [LARGE SCALE GENOMIC DNA]</scope>
    <source>
        <strain evidence="2 3">MMS16-CNU450</strain>
    </source>
</reference>
<evidence type="ECO:0000313" key="2">
    <source>
        <dbReference type="EMBL" id="RAG87164.1"/>
    </source>
</evidence>
<gene>
    <name evidence="2" type="ORF">DN069_02645</name>
</gene>
<dbReference type="Proteomes" id="UP000248889">
    <property type="component" value="Unassembled WGS sequence"/>
</dbReference>
<name>A0A2X0IPP7_9ACTN</name>
<evidence type="ECO:0000313" key="3">
    <source>
        <dbReference type="Proteomes" id="UP000248889"/>
    </source>
</evidence>
<keyword evidence="3" id="KW-1185">Reference proteome</keyword>
<organism evidence="2 3">
    <name type="scientific">Streptacidiphilus pinicola</name>
    <dbReference type="NCBI Taxonomy" id="2219663"/>
    <lineage>
        <taxon>Bacteria</taxon>
        <taxon>Bacillati</taxon>
        <taxon>Actinomycetota</taxon>
        <taxon>Actinomycetes</taxon>
        <taxon>Kitasatosporales</taxon>
        <taxon>Streptomycetaceae</taxon>
        <taxon>Streptacidiphilus</taxon>
    </lineage>
</organism>
<dbReference type="RefSeq" id="WP_111499124.1">
    <property type="nucleotide sequence ID" value="NZ_QKYN01000010.1"/>
</dbReference>
<feature type="compositionally biased region" description="Low complexity" evidence="1">
    <location>
        <begin position="46"/>
        <end position="62"/>
    </location>
</feature>
<accession>A0A2X0IPP7</accession>
<sequence>MTTTDEITVEVVEHDPHDGDAVLAVLAEAFQATTEMAPIPMPLAPLPTTAMPGTPASTMPMTATPPTPATMCRARSFLTTSGAAVSVHSSPAHLSRPVDVDILGPADAVEQARALLAGVFTVQDLGWVSGEHEFETRLRLT</sequence>